<evidence type="ECO:0000313" key="3">
    <source>
        <dbReference type="Proteomes" id="UP000317176"/>
    </source>
</evidence>
<sequence length="525" mass="56531">MARDSQAALVALNRFGFGARGGASGDLINAASDPRGFVKAELTRPSGVLLEAPGLQSTPQLGQAVFAYQDQVRQAREAAKETAKETAKAAAPAETPLPAPADQKPALRRNLSLNAAAEISGQMADAKPAETTVKPETMQPNVTAPQSAKPAPQPLNVIQKTFRAEALARLQRATLAECGFTERLVVFWSNHFCISASKGELARIWAGAFEREAIRPHVLGRFADMLKAVEQHPAMLFFLDNQQSLGPDSRAGQNRKRGLNENLAREILELHTLGVGGGYTQDDVTSLARIITGWTFAGRQGQLGPPGSFVFNANAHQPGSQILLGKIYEPAGLARGEAALADIARHPSTANFIATKFVRHFVADDPPPSLVARLRDIFVRTDGDLKAMATALVDSEEAWRAPLTKMRSPYEFLVASGRLLARVPEDPSRYLNGLNLLGQPLWSPAGPNGFPDSNAAWAAPEGMKLRLDIAAQIGSRLGSNIDPLDLLEFAAADAASIETRRTVERAESRQQALALLLMSPEMQRR</sequence>
<feature type="region of interest" description="Disordered" evidence="1">
    <location>
        <begin position="77"/>
        <end position="104"/>
    </location>
</feature>
<organism evidence="2 3">
    <name type="scientific">Bradyrhizobium daqingense</name>
    <dbReference type="NCBI Taxonomy" id="993502"/>
    <lineage>
        <taxon>Bacteria</taxon>
        <taxon>Pseudomonadati</taxon>
        <taxon>Pseudomonadota</taxon>
        <taxon>Alphaproteobacteria</taxon>
        <taxon>Hyphomicrobiales</taxon>
        <taxon>Nitrobacteraceae</taxon>
        <taxon>Bradyrhizobium</taxon>
    </lineage>
</organism>
<accession>A0A562KS80</accession>
<dbReference type="Pfam" id="PF08811">
    <property type="entry name" value="DUF1800"/>
    <property type="match status" value="1"/>
</dbReference>
<dbReference type="EMBL" id="VLKL01000024">
    <property type="protein sequence ID" value="TWH98043.1"/>
    <property type="molecule type" value="Genomic_DNA"/>
</dbReference>
<name>A0A562KS80_9BRAD</name>
<dbReference type="RefSeq" id="WP_145641498.1">
    <property type="nucleotide sequence ID" value="NZ_CP088014.1"/>
</dbReference>
<keyword evidence="3" id="KW-1185">Reference proteome</keyword>
<feature type="compositionally biased region" description="Basic and acidic residues" evidence="1">
    <location>
        <begin position="77"/>
        <end position="87"/>
    </location>
</feature>
<dbReference type="InterPro" id="IPR014917">
    <property type="entry name" value="DUF1800"/>
</dbReference>
<protein>
    <submittedName>
        <fullName evidence="2">Uncharacterized protein (DUF1800 family)</fullName>
    </submittedName>
</protein>
<proteinExistence type="predicted"/>
<comment type="caution">
    <text evidence="2">The sequence shown here is derived from an EMBL/GenBank/DDBJ whole genome shotgun (WGS) entry which is preliminary data.</text>
</comment>
<evidence type="ECO:0000256" key="1">
    <source>
        <dbReference type="SAM" id="MobiDB-lite"/>
    </source>
</evidence>
<dbReference type="Proteomes" id="UP000317176">
    <property type="component" value="Unassembled WGS sequence"/>
</dbReference>
<dbReference type="AlphaFoldDB" id="A0A562KS80"/>
<gene>
    <name evidence="2" type="ORF">IQ17_06099</name>
</gene>
<evidence type="ECO:0000313" key="2">
    <source>
        <dbReference type="EMBL" id="TWH98043.1"/>
    </source>
</evidence>
<reference evidence="2 3" key="1">
    <citation type="journal article" date="2015" name="Stand. Genomic Sci.">
        <title>Genomic Encyclopedia of Bacterial and Archaeal Type Strains, Phase III: the genomes of soil and plant-associated and newly described type strains.</title>
        <authorList>
            <person name="Whitman W.B."/>
            <person name="Woyke T."/>
            <person name="Klenk H.P."/>
            <person name="Zhou Y."/>
            <person name="Lilburn T.G."/>
            <person name="Beck B.J."/>
            <person name="De Vos P."/>
            <person name="Vandamme P."/>
            <person name="Eisen J.A."/>
            <person name="Garrity G."/>
            <person name="Hugenholtz P."/>
            <person name="Kyrpides N.C."/>
        </authorList>
    </citation>
    <scope>NUCLEOTIDE SEQUENCE [LARGE SCALE GENOMIC DNA]</scope>
    <source>
        <strain evidence="2 3">CGMCC 1.10947</strain>
    </source>
</reference>
<dbReference type="OrthoDB" id="9772295at2"/>